<name>G0N2A7_CAEBE</name>
<feature type="region of interest" description="Disordered" evidence="1">
    <location>
        <begin position="1"/>
        <end position="142"/>
    </location>
</feature>
<dbReference type="InParanoid" id="G0N2A7"/>
<feature type="compositionally biased region" description="Polar residues" evidence="1">
    <location>
        <begin position="109"/>
        <end position="118"/>
    </location>
</feature>
<feature type="compositionally biased region" description="Polar residues" evidence="1">
    <location>
        <begin position="15"/>
        <end position="30"/>
    </location>
</feature>
<dbReference type="HOGENOM" id="CLU_1817471_0_0_1"/>
<evidence type="ECO:0000256" key="1">
    <source>
        <dbReference type="SAM" id="MobiDB-lite"/>
    </source>
</evidence>
<reference evidence="3" key="1">
    <citation type="submission" date="2011-07" db="EMBL/GenBank/DDBJ databases">
        <authorList>
            <consortium name="Caenorhabditis brenneri Sequencing and Analysis Consortium"/>
            <person name="Wilson R.K."/>
        </authorList>
    </citation>
    <scope>NUCLEOTIDE SEQUENCE [LARGE SCALE GENOMIC DNA]</scope>
    <source>
        <strain evidence="3">PB2801</strain>
    </source>
</reference>
<evidence type="ECO:0000313" key="2">
    <source>
        <dbReference type="EMBL" id="EGT50874.1"/>
    </source>
</evidence>
<sequence>MPKPTETASRKASKPETSGAVTENMLTTVTERSKGPSEKYSKAPRAAAAEDMRCEGKTTTWPATNQQALKQTEDKDKAHPSNNSVNQTNNKISKPKQAEDRDEALPCNQVPTYQTTVKQARPKRQEPSFLQRITTTNPTKEA</sequence>
<dbReference type="AlphaFoldDB" id="G0N2A7"/>
<accession>G0N2A7</accession>
<dbReference type="EMBL" id="GL379830">
    <property type="protein sequence ID" value="EGT50874.1"/>
    <property type="molecule type" value="Genomic_DNA"/>
</dbReference>
<proteinExistence type="predicted"/>
<keyword evidence="3" id="KW-1185">Reference proteome</keyword>
<feature type="compositionally biased region" description="Basic and acidic residues" evidence="1">
    <location>
        <begin position="31"/>
        <end position="41"/>
    </location>
</feature>
<evidence type="ECO:0000313" key="3">
    <source>
        <dbReference type="Proteomes" id="UP000008068"/>
    </source>
</evidence>
<feature type="compositionally biased region" description="Polar residues" evidence="1">
    <location>
        <begin position="80"/>
        <end position="92"/>
    </location>
</feature>
<feature type="compositionally biased region" description="Polar residues" evidence="1">
    <location>
        <begin position="57"/>
        <end position="70"/>
    </location>
</feature>
<dbReference type="Proteomes" id="UP000008068">
    <property type="component" value="Unassembled WGS sequence"/>
</dbReference>
<gene>
    <name evidence="2" type="ORF">CAEBREN_03586</name>
</gene>
<feature type="compositionally biased region" description="Polar residues" evidence="1">
    <location>
        <begin position="131"/>
        <end position="142"/>
    </location>
</feature>
<organism evidence="3">
    <name type="scientific">Caenorhabditis brenneri</name>
    <name type="common">Nematode worm</name>
    <dbReference type="NCBI Taxonomy" id="135651"/>
    <lineage>
        <taxon>Eukaryota</taxon>
        <taxon>Metazoa</taxon>
        <taxon>Ecdysozoa</taxon>
        <taxon>Nematoda</taxon>
        <taxon>Chromadorea</taxon>
        <taxon>Rhabditida</taxon>
        <taxon>Rhabditina</taxon>
        <taxon>Rhabditomorpha</taxon>
        <taxon>Rhabditoidea</taxon>
        <taxon>Rhabditidae</taxon>
        <taxon>Peloderinae</taxon>
        <taxon>Caenorhabditis</taxon>
    </lineage>
</organism>
<protein>
    <submittedName>
        <fullName evidence="2">Uncharacterized protein</fullName>
    </submittedName>
</protein>